<dbReference type="Pfam" id="PF13450">
    <property type="entry name" value="NAD_binding_8"/>
    <property type="match status" value="1"/>
</dbReference>
<dbReference type="GO" id="GO:0050661">
    <property type="term" value="F:NADP binding"/>
    <property type="evidence" value="ECO:0007669"/>
    <property type="project" value="InterPro"/>
</dbReference>
<comment type="caution">
    <text evidence="6">The sequence shown here is derived from an EMBL/GenBank/DDBJ whole genome shotgun (WGS) entry which is preliminary data.</text>
</comment>
<evidence type="ECO:0000313" key="7">
    <source>
        <dbReference type="Proteomes" id="UP001222325"/>
    </source>
</evidence>
<evidence type="ECO:0000256" key="2">
    <source>
        <dbReference type="ARBA" id="ARBA00022630"/>
    </source>
</evidence>
<evidence type="ECO:0000256" key="5">
    <source>
        <dbReference type="SAM" id="SignalP"/>
    </source>
</evidence>
<keyword evidence="2" id="KW-0285">Flavoprotein</keyword>
<keyword evidence="4" id="KW-0560">Oxidoreductase</keyword>
<evidence type="ECO:0000256" key="3">
    <source>
        <dbReference type="ARBA" id="ARBA00022827"/>
    </source>
</evidence>
<dbReference type="EMBL" id="JARJCN010000040">
    <property type="protein sequence ID" value="KAJ7083602.1"/>
    <property type="molecule type" value="Genomic_DNA"/>
</dbReference>
<protein>
    <submittedName>
        <fullName evidence="6">Uncharacterized protein</fullName>
    </submittedName>
</protein>
<reference evidence="6" key="1">
    <citation type="submission" date="2023-03" db="EMBL/GenBank/DDBJ databases">
        <title>Massive genome expansion in bonnet fungi (Mycena s.s.) driven by repeated elements and novel gene families across ecological guilds.</title>
        <authorList>
            <consortium name="Lawrence Berkeley National Laboratory"/>
            <person name="Harder C.B."/>
            <person name="Miyauchi S."/>
            <person name="Viragh M."/>
            <person name="Kuo A."/>
            <person name="Thoen E."/>
            <person name="Andreopoulos B."/>
            <person name="Lu D."/>
            <person name="Skrede I."/>
            <person name="Drula E."/>
            <person name="Henrissat B."/>
            <person name="Morin E."/>
            <person name="Kohler A."/>
            <person name="Barry K."/>
            <person name="LaButti K."/>
            <person name="Morin E."/>
            <person name="Salamov A."/>
            <person name="Lipzen A."/>
            <person name="Mereny Z."/>
            <person name="Hegedus B."/>
            <person name="Baldrian P."/>
            <person name="Stursova M."/>
            <person name="Weitz H."/>
            <person name="Taylor A."/>
            <person name="Grigoriev I.V."/>
            <person name="Nagy L.G."/>
            <person name="Martin F."/>
            <person name="Kauserud H."/>
        </authorList>
    </citation>
    <scope>NUCLEOTIDE SEQUENCE</scope>
    <source>
        <strain evidence="6">CBHHK173m</strain>
    </source>
</reference>
<dbReference type="Proteomes" id="UP001222325">
    <property type="component" value="Unassembled WGS sequence"/>
</dbReference>
<keyword evidence="5" id="KW-0732">Signal</keyword>
<feature type="chain" id="PRO_5041903360" evidence="5">
    <location>
        <begin position="22"/>
        <end position="547"/>
    </location>
</feature>
<dbReference type="Gene3D" id="3.50.50.60">
    <property type="entry name" value="FAD/NAD(P)-binding domain"/>
    <property type="match status" value="2"/>
</dbReference>
<keyword evidence="3" id="KW-0274">FAD</keyword>
<dbReference type="PANTHER" id="PTHR23023">
    <property type="entry name" value="DIMETHYLANILINE MONOOXYGENASE"/>
    <property type="match status" value="1"/>
</dbReference>
<name>A0AAD6XJT4_9AGAR</name>
<evidence type="ECO:0000313" key="6">
    <source>
        <dbReference type="EMBL" id="KAJ7083602.1"/>
    </source>
</evidence>
<evidence type="ECO:0000256" key="4">
    <source>
        <dbReference type="ARBA" id="ARBA00023002"/>
    </source>
</evidence>
<dbReference type="InterPro" id="IPR020946">
    <property type="entry name" value="Flavin_mOase-like"/>
</dbReference>
<dbReference type="InterPro" id="IPR036188">
    <property type="entry name" value="FAD/NAD-bd_sf"/>
</dbReference>
<sequence length="547" mass="61142">MARRSLVFSLLVAPLFSSATTTQQPLYAQPSDEPDGYQFKWPINKVAIIGAGVSGLIAYREFTDAGFAHVRVFERDDVPGGNWHYTEEAPVDAPIPNADPSIGDFIPSLPPPGTPLPVEKYFSDGGAQRREHRGPKPVWESLESNAPAPIQQITETPWPPGTPWHLPHRTLGRYLRAFASWRGINSNDASPDIAYNTRVELVQKRYDDAGREQGWTLTLKRLERAGPQSSKATWWTEDFDAIVVATGRYNAPNIPDIAGLKEWAHKLPQTIVHSRQYRRPEPFASETVLIVGGATSGVEISREINSHARRIYQSVRPPNPKLPFEAGRALLQRLPGNVSVIPEICRFHASNSSVELANGTFLLDVTRVIFATGFRYSFPFLPQFHNSSSSTLQPIVTDGTHLRALHEDFLYIEEPTIGFLSMNWGMQSFTYSEYLSLALAKVWSGKAVLPGTAELWRIYEERVKTRGGYGRHLQFLGVERTAANLRFFVGWLNDAAVKFGGRQIDGQSKDLPQITAVWFQAQFGVHVNTSQSDAQPGTLDWVHGEDW</sequence>
<organism evidence="6 7">
    <name type="scientific">Mycena belliarum</name>
    <dbReference type="NCBI Taxonomy" id="1033014"/>
    <lineage>
        <taxon>Eukaryota</taxon>
        <taxon>Fungi</taxon>
        <taxon>Dikarya</taxon>
        <taxon>Basidiomycota</taxon>
        <taxon>Agaricomycotina</taxon>
        <taxon>Agaricomycetes</taxon>
        <taxon>Agaricomycetidae</taxon>
        <taxon>Agaricales</taxon>
        <taxon>Marasmiineae</taxon>
        <taxon>Mycenaceae</taxon>
        <taxon>Mycena</taxon>
    </lineage>
</organism>
<dbReference type="GO" id="GO:0004499">
    <property type="term" value="F:N,N-dimethylaniline monooxygenase activity"/>
    <property type="evidence" value="ECO:0007669"/>
    <property type="project" value="InterPro"/>
</dbReference>
<dbReference type="GO" id="GO:0050660">
    <property type="term" value="F:flavin adenine dinucleotide binding"/>
    <property type="evidence" value="ECO:0007669"/>
    <property type="project" value="InterPro"/>
</dbReference>
<feature type="signal peptide" evidence="5">
    <location>
        <begin position="1"/>
        <end position="21"/>
    </location>
</feature>
<dbReference type="Pfam" id="PF00743">
    <property type="entry name" value="FMO-like"/>
    <property type="match status" value="1"/>
</dbReference>
<evidence type="ECO:0000256" key="1">
    <source>
        <dbReference type="ARBA" id="ARBA00009183"/>
    </source>
</evidence>
<dbReference type="InterPro" id="IPR050346">
    <property type="entry name" value="FMO-like"/>
</dbReference>
<dbReference type="AlphaFoldDB" id="A0AAD6XJT4"/>
<dbReference type="SUPFAM" id="SSF51905">
    <property type="entry name" value="FAD/NAD(P)-binding domain"/>
    <property type="match status" value="1"/>
</dbReference>
<gene>
    <name evidence="6" type="ORF">B0H15DRAFT_850102</name>
</gene>
<proteinExistence type="inferred from homology"/>
<comment type="similarity">
    <text evidence="1">Belongs to the FMO family.</text>
</comment>
<accession>A0AAD6XJT4</accession>
<keyword evidence="7" id="KW-1185">Reference proteome</keyword>